<sequence length="255" mass="29737">MTSGDCRVHREKSCVPRGLVATYRAYKSSDSAQLDKWSCETSNLTSCLDNRQGKQQLATAAQQQQQHQRQQQQNQRRQHPRVKKRRYGGFQVQRHRYFGNRDEKRRPQIVSSVKHLSNKLGELRSECKRLALVFKVASRHWIAMLIIRQESSEWRSYVTDSLGPWWYSQFEDATLAMTELLTYLPKMDSMVNVSVKQLFDGWNCGLYTLMNLRILIASLKKGVEPGFGILPPVANERSFFWEMCQHSAYEMKALL</sequence>
<proteinExistence type="predicted"/>
<dbReference type="AlphaFoldDB" id="A0ABD2XI85"/>
<dbReference type="EMBL" id="JBJJXI010000022">
    <property type="protein sequence ID" value="KAL3404875.1"/>
    <property type="molecule type" value="Genomic_DNA"/>
</dbReference>
<feature type="region of interest" description="Disordered" evidence="1">
    <location>
        <begin position="55"/>
        <end position="86"/>
    </location>
</feature>
<evidence type="ECO:0000313" key="3">
    <source>
        <dbReference type="Proteomes" id="UP001627154"/>
    </source>
</evidence>
<comment type="caution">
    <text evidence="2">The sequence shown here is derived from an EMBL/GenBank/DDBJ whole genome shotgun (WGS) entry which is preliminary data.</text>
</comment>
<organism evidence="2 3">
    <name type="scientific">Trichogramma kaykai</name>
    <dbReference type="NCBI Taxonomy" id="54128"/>
    <lineage>
        <taxon>Eukaryota</taxon>
        <taxon>Metazoa</taxon>
        <taxon>Ecdysozoa</taxon>
        <taxon>Arthropoda</taxon>
        <taxon>Hexapoda</taxon>
        <taxon>Insecta</taxon>
        <taxon>Pterygota</taxon>
        <taxon>Neoptera</taxon>
        <taxon>Endopterygota</taxon>
        <taxon>Hymenoptera</taxon>
        <taxon>Apocrita</taxon>
        <taxon>Proctotrupomorpha</taxon>
        <taxon>Chalcidoidea</taxon>
        <taxon>Trichogrammatidae</taxon>
        <taxon>Trichogramma</taxon>
    </lineage>
</organism>
<accession>A0ABD2XI85</accession>
<feature type="compositionally biased region" description="Low complexity" evidence="1">
    <location>
        <begin position="55"/>
        <end position="75"/>
    </location>
</feature>
<dbReference type="Proteomes" id="UP001627154">
    <property type="component" value="Unassembled WGS sequence"/>
</dbReference>
<gene>
    <name evidence="2" type="ORF">TKK_002534</name>
</gene>
<evidence type="ECO:0008006" key="4">
    <source>
        <dbReference type="Google" id="ProtNLM"/>
    </source>
</evidence>
<name>A0ABD2XI85_9HYME</name>
<evidence type="ECO:0000256" key="1">
    <source>
        <dbReference type="SAM" id="MobiDB-lite"/>
    </source>
</evidence>
<dbReference type="SUPFAM" id="SSF54001">
    <property type="entry name" value="Cysteine proteinases"/>
    <property type="match status" value="1"/>
</dbReference>
<dbReference type="InterPro" id="IPR038765">
    <property type="entry name" value="Papain-like_cys_pep_sf"/>
</dbReference>
<protein>
    <recommendedName>
        <fullName evidence="4">Ubiquitin-like protease family profile domain-containing protein</fullName>
    </recommendedName>
</protein>
<reference evidence="2 3" key="1">
    <citation type="journal article" date="2024" name="bioRxiv">
        <title>A reference genome for Trichogramma kaykai: A tiny desert-dwelling parasitoid wasp with competing sex-ratio distorters.</title>
        <authorList>
            <person name="Culotta J."/>
            <person name="Lindsey A.R."/>
        </authorList>
    </citation>
    <scope>NUCLEOTIDE SEQUENCE [LARGE SCALE GENOMIC DNA]</scope>
    <source>
        <strain evidence="2 3">KSX58</strain>
    </source>
</reference>
<keyword evidence="3" id="KW-1185">Reference proteome</keyword>
<evidence type="ECO:0000313" key="2">
    <source>
        <dbReference type="EMBL" id="KAL3404875.1"/>
    </source>
</evidence>
<feature type="compositionally biased region" description="Basic residues" evidence="1">
    <location>
        <begin position="76"/>
        <end position="86"/>
    </location>
</feature>